<sequence>MTLGLAGSPKTVEVTLNVFSGMPDPVFVVHSNDDNYDAIVQKASEQSTKLPSVLGYKGFTIKEYHGSTVSRSSTVGRCTRPDFELLLLNTITGKVPKGEDQTIDNYLLNHAKLDIQNFTS</sequence>
<dbReference type="Proteomes" id="UP001164746">
    <property type="component" value="Chromosome 15"/>
</dbReference>
<gene>
    <name evidence="1" type="ORF">MAR_013366</name>
</gene>
<dbReference type="EMBL" id="CP111026">
    <property type="protein sequence ID" value="WAR27662.1"/>
    <property type="molecule type" value="Genomic_DNA"/>
</dbReference>
<keyword evidence="2" id="KW-1185">Reference proteome</keyword>
<evidence type="ECO:0000313" key="1">
    <source>
        <dbReference type="EMBL" id="WAR27662.1"/>
    </source>
</evidence>
<protein>
    <submittedName>
        <fullName evidence="1">Uncharacterized protein</fullName>
    </submittedName>
</protein>
<reference evidence="1" key="1">
    <citation type="submission" date="2022-11" db="EMBL/GenBank/DDBJ databases">
        <title>Centuries of genome instability and evolution in soft-shell clam transmissible cancer (bioRxiv).</title>
        <authorList>
            <person name="Hart S.F.M."/>
            <person name="Yonemitsu M.A."/>
            <person name="Giersch R.M."/>
            <person name="Beal B.F."/>
            <person name="Arriagada G."/>
            <person name="Davis B.W."/>
            <person name="Ostrander E.A."/>
            <person name="Goff S.P."/>
            <person name="Metzger M.J."/>
        </authorList>
    </citation>
    <scope>NUCLEOTIDE SEQUENCE</scope>
    <source>
        <strain evidence="1">MELC-2E11</strain>
        <tissue evidence="1">Siphon/mantle</tissue>
    </source>
</reference>
<organism evidence="1 2">
    <name type="scientific">Mya arenaria</name>
    <name type="common">Soft-shell clam</name>
    <dbReference type="NCBI Taxonomy" id="6604"/>
    <lineage>
        <taxon>Eukaryota</taxon>
        <taxon>Metazoa</taxon>
        <taxon>Spiralia</taxon>
        <taxon>Lophotrochozoa</taxon>
        <taxon>Mollusca</taxon>
        <taxon>Bivalvia</taxon>
        <taxon>Autobranchia</taxon>
        <taxon>Heteroconchia</taxon>
        <taxon>Euheterodonta</taxon>
        <taxon>Imparidentia</taxon>
        <taxon>Neoheterodontei</taxon>
        <taxon>Myida</taxon>
        <taxon>Myoidea</taxon>
        <taxon>Myidae</taxon>
        <taxon>Mya</taxon>
    </lineage>
</organism>
<name>A0ABY7G190_MYAAR</name>
<evidence type="ECO:0000313" key="2">
    <source>
        <dbReference type="Proteomes" id="UP001164746"/>
    </source>
</evidence>
<accession>A0ABY7G190</accession>
<proteinExistence type="predicted"/>